<feature type="domain" description="CHASE3" evidence="2">
    <location>
        <begin position="48"/>
        <end position="181"/>
    </location>
</feature>
<evidence type="ECO:0000256" key="1">
    <source>
        <dbReference type="SAM" id="Phobius"/>
    </source>
</evidence>
<keyword evidence="1" id="KW-1133">Transmembrane helix</keyword>
<dbReference type="EMBL" id="JACIDO010000001">
    <property type="protein sequence ID" value="MBB3934542.1"/>
    <property type="molecule type" value="Genomic_DNA"/>
</dbReference>
<evidence type="ECO:0000259" key="2">
    <source>
        <dbReference type="Pfam" id="PF05227"/>
    </source>
</evidence>
<sequence>MALPTWAEIRKRWLTRALVLRSVPVGVVILAGVIATTWTHSLLDDHRDLVVHTYRVIDNTKDLLIALDDAETGERGFLISGERRFLDPYEKALDRMEPIRTQLRQLISDNPSQIARTDHLSLLVDRKLAELAESVTLYEQVGFPAAQKQSVAMMERATMDEIRRVIGDITETEKALLATRDALVDRDENRVRLVAILIALASLVVRTGVEFHLARWERKKRLTLPPASVAR</sequence>
<proteinExistence type="predicted"/>
<dbReference type="RefSeq" id="WP_090958150.1">
    <property type="nucleotide sequence ID" value="NZ_FOOA01000001.1"/>
</dbReference>
<evidence type="ECO:0000313" key="4">
    <source>
        <dbReference type="Proteomes" id="UP000531216"/>
    </source>
</evidence>
<feature type="transmembrane region" description="Helical" evidence="1">
    <location>
        <begin position="18"/>
        <end position="38"/>
    </location>
</feature>
<keyword evidence="1" id="KW-0812">Transmembrane</keyword>
<gene>
    <name evidence="3" type="ORF">GGR05_000653</name>
</gene>
<name>A0A7W6BXI1_9HYPH</name>
<dbReference type="OrthoDB" id="9808408at2"/>
<evidence type="ECO:0000313" key="3">
    <source>
        <dbReference type="EMBL" id="MBB3934542.1"/>
    </source>
</evidence>
<dbReference type="AlphaFoldDB" id="A0A7W6BXI1"/>
<reference evidence="3 4" key="1">
    <citation type="submission" date="2020-08" db="EMBL/GenBank/DDBJ databases">
        <title>Genomic Encyclopedia of Type Strains, Phase IV (KMG-IV): sequencing the most valuable type-strain genomes for metagenomic binning, comparative biology and taxonomic classification.</title>
        <authorList>
            <person name="Goeker M."/>
        </authorList>
    </citation>
    <scope>NUCLEOTIDE SEQUENCE [LARGE SCALE GENOMIC DNA]</scope>
    <source>
        <strain evidence="3 4">DSM 25024</strain>
    </source>
</reference>
<dbReference type="CDD" id="cd19410">
    <property type="entry name" value="HK9-like_sensor"/>
    <property type="match status" value="1"/>
</dbReference>
<accession>A0A7W6BXI1</accession>
<dbReference type="InterPro" id="IPR007891">
    <property type="entry name" value="CHASE3"/>
</dbReference>
<comment type="caution">
    <text evidence="3">The sequence shown here is derived from an EMBL/GenBank/DDBJ whole genome shotgun (WGS) entry which is preliminary data.</text>
</comment>
<protein>
    <submittedName>
        <fullName evidence="3">Methyl-accepting chemotaxis protein</fullName>
    </submittedName>
</protein>
<dbReference type="Pfam" id="PF05227">
    <property type="entry name" value="CHASE3"/>
    <property type="match status" value="1"/>
</dbReference>
<dbReference type="Proteomes" id="UP000531216">
    <property type="component" value="Unassembled WGS sequence"/>
</dbReference>
<keyword evidence="1" id="KW-0472">Membrane</keyword>
<organism evidence="3 4">
    <name type="scientific">Aureimonas phyllosphaerae</name>
    <dbReference type="NCBI Taxonomy" id="1166078"/>
    <lineage>
        <taxon>Bacteria</taxon>
        <taxon>Pseudomonadati</taxon>
        <taxon>Pseudomonadota</taxon>
        <taxon>Alphaproteobacteria</taxon>
        <taxon>Hyphomicrobiales</taxon>
        <taxon>Aurantimonadaceae</taxon>
        <taxon>Aureimonas</taxon>
    </lineage>
</organism>
<keyword evidence="4" id="KW-1185">Reference proteome</keyword>